<sequence>MILNFHLLHILPLPAGSLDFLRGKMNELNAARAKQQQQQAAAQIAQVAPAGHNAGVVAPGQAAGAVLPPNVPPPAPAINQNDIMAAIMGAVAQLPGNVNQPAAGPSHEPDQVKIGKCLTLSKTGLIQAKAARTGTAMTMYLVRAPLSKRRLMRSTYAGQKRRNGQKPALKKYQLMRDIQDFVLQRFPHLSQANFGSAVNACTGERAAVREEAAYDEVISSDED</sequence>
<evidence type="ECO:0000256" key="1">
    <source>
        <dbReference type="SAM" id="SignalP"/>
    </source>
</evidence>
<name>A0A9C6XST5_FRAOC</name>
<gene>
    <name evidence="3" type="primary">LOC127750835</name>
</gene>
<dbReference type="AlphaFoldDB" id="A0A9C6XST5"/>
<dbReference type="GeneID" id="127750835"/>
<organism evidence="2 3">
    <name type="scientific">Frankliniella occidentalis</name>
    <name type="common">Western flower thrips</name>
    <name type="synonym">Euthrips occidentalis</name>
    <dbReference type="NCBI Taxonomy" id="133901"/>
    <lineage>
        <taxon>Eukaryota</taxon>
        <taxon>Metazoa</taxon>
        <taxon>Ecdysozoa</taxon>
        <taxon>Arthropoda</taxon>
        <taxon>Hexapoda</taxon>
        <taxon>Insecta</taxon>
        <taxon>Pterygota</taxon>
        <taxon>Neoptera</taxon>
        <taxon>Paraneoptera</taxon>
        <taxon>Thysanoptera</taxon>
        <taxon>Terebrantia</taxon>
        <taxon>Thripoidea</taxon>
        <taxon>Thripidae</taxon>
        <taxon>Frankliniella</taxon>
    </lineage>
</organism>
<evidence type="ECO:0000313" key="3">
    <source>
        <dbReference type="RefSeq" id="XP_052129341.1"/>
    </source>
</evidence>
<feature type="chain" id="PRO_5039446618" evidence="1">
    <location>
        <begin position="18"/>
        <end position="223"/>
    </location>
</feature>
<keyword evidence="1" id="KW-0732">Signal</keyword>
<dbReference type="KEGG" id="foc:127750835"/>
<accession>A0A9C6XST5</accession>
<feature type="signal peptide" evidence="1">
    <location>
        <begin position="1"/>
        <end position="17"/>
    </location>
</feature>
<dbReference type="Proteomes" id="UP000504606">
    <property type="component" value="Unplaced"/>
</dbReference>
<keyword evidence="2" id="KW-1185">Reference proteome</keyword>
<proteinExistence type="predicted"/>
<evidence type="ECO:0000313" key="2">
    <source>
        <dbReference type="Proteomes" id="UP000504606"/>
    </source>
</evidence>
<protein>
    <submittedName>
        <fullName evidence="3">Uncharacterized protein LOC127750835</fullName>
    </submittedName>
</protein>
<dbReference type="RefSeq" id="XP_052129341.1">
    <property type="nucleotide sequence ID" value="XM_052273381.1"/>
</dbReference>
<reference evidence="3" key="1">
    <citation type="submission" date="2025-08" db="UniProtKB">
        <authorList>
            <consortium name="RefSeq"/>
        </authorList>
    </citation>
    <scope>IDENTIFICATION</scope>
    <source>
        <tissue evidence="3">Whole organism</tissue>
    </source>
</reference>